<evidence type="ECO:0000256" key="1">
    <source>
        <dbReference type="ARBA" id="ARBA00004604"/>
    </source>
</evidence>
<feature type="compositionally biased region" description="Acidic residues" evidence="7">
    <location>
        <begin position="202"/>
        <end position="231"/>
    </location>
</feature>
<evidence type="ECO:0000256" key="7">
    <source>
        <dbReference type="SAM" id="MobiDB-lite"/>
    </source>
</evidence>
<evidence type="ECO:0000256" key="2">
    <source>
        <dbReference type="ARBA" id="ARBA00007336"/>
    </source>
</evidence>
<keyword evidence="3" id="KW-0690">Ribosome biogenesis</keyword>
<keyword evidence="4 6" id="KW-0175">Coiled coil</keyword>
<comment type="subcellular location">
    <subcellularLocation>
        <location evidence="1">Nucleus</location>
        <location evidence="1">Nucleolus</location>
    </subcellularLocation>
</comment>
<dbReference type="Proteomes" id="UP001213623">
    <property type="component" value="Chromosome 8"/>
</dbReference>
<dbReference type="GO" id="GO:0034399">
    <property type="term" value="C:nuclear periphery"/>
    <property type="evidence" value="ECO:0007669"/>
    <property type="project" value="TreeGrafter"/>
</dbReference>
<organism evidence="8 9">
    <name type="scientific">Malassezia nana</name>
    <dbReference type="NCBI Taxonomy" id="180528"/>
    <lineage>
        <taxon>Eukaryota</taxon>
        <taxon>Fungi</taxon>
        <taxon>Dikarya</taxon>
        <taxon>Basidiomycota</taxon>
        <taxon>Ustilaginomycotina</taxon>
        <taxon>Malasseziomycetes</taxon>
        <taxon>Malasseziales</taxon>
        <taxon>Malasseziaceae</taxon>
        <taxon>Malassezia</taxon>
    </lineage>
</organism>
<feature type="region of interest" description="Disordered" evidence="7">
    <location>
        <begin position="1"/>
        <end position="58"/>
    </location>
</feature>
<feature type="compositionally biased region" description="Acidic residues" evidence="7">
    <location>
        <begin position="88"/>
        <end position="180"/>
    </location>
</feature>
<dbReference type="EMBL" id="CP119899">
    <property type="protein sequence ID" value="WFD28869.1"/>
    <property type="molecule type" value="Genomic_DNA"/>
</dbReference>
<evidence type="ECO:0000256" key="5">
    <source>
        <dbReference type="ARBA" id="ARBA00023242"/>
    </source>
</evidence>
<feature type="region of interest" description="Disordered" evidence="7">
    <location>
        <begin position="426"/>
        <end position="496"/>
    </location>
</feature>
<evidence type="ECO:0000313" key="9">
    <source>
        <dbReference type="Proteomes" id="UP001213623"/>
    </source>
</evidence>
<evidence type="ECO:0000256" key="4">
    <source>
        <dbReference type="ARBA" id="ARBA00023054"/>
    </source>
</evidence>
<dbReference type="PANTHER" id="PTHR13028">
    <property type="entry name" value="RRNA PROCESSING PROTEIN EBNA1-BINDING PROTEIN-RELATED"/>
    <property type="match status" value="1"/>
</dbReference>
<dbReference type="PANTHER" id="PTHR13028:SF0">
    <property type="entry name" value="RRNA-PROCESSING PROTEIN EBP2-RELATED"/>
    <property type="match status" value="1"/>
</dbReference>
<evidence type="ECO:0000256" key="3">
    <source>
        <dbReference type="ARBA" id="ARBA00022517"/>
    </source>
</evidence>
<sequence>MGRSDVRRVKGAKPSMGRQDVPKKRQSSLEKSPCVVDELEDEDALHEGEDEAGISQKGIDRMMRALGKDGLSELDLAMLEQLRAEHGVEEEEDEKDDEDEEEDEDEEDVNEDLIDDEAEEAEDDDEEDVNEDLIDDEAEEAEDDDEEEDDEDLIDDEAEAAEDDDDAEEEEDMDAAEEESALPAAAPKDSLAASILRSGLVPDEDDDDEEDEEEDEEEEEEEQDEEDEPIEMEAVPSGTQLSEQVLASRHNRIRINNAEAMQRVYDHVRLDAPSAHGKMPWIETMSLTYDKVVADEVPDVQNDLDRELAFYRQALAGAVQGRQCVLEAGVPFSRPSDYFAEMLKTDEHMERVRQRLLDESASIKASEEAKRQRELKKYGKKIQTEKLQERQRSKKEMEDKVNALKRKRSSGFELDDDEFDVQLEEAIGERKNEARRPRGKMSRQSRDAKYGFGGKKRHQKSNTAESTDAWGGARRKTKAKAKKAQRPGKSKRAARR</sequence>
<comment type="similarity">
    <text evidence="2">Belongs to the EBP2 family.</text>
</comment>
<dbReference type="AlphaFoldDB" id="A0AAF0J4H6"/>
<proteinExistence type="inferred from homology"/>
<evidence type="ECO:0000256" key="6">
    <source>
        <dbReference type="SAM" id="Coils"/>
    </source>
</evidence>
<keyword evidence="9" id="KW-1185">Reference proteome</keyword>
<gene>
    <name evidence="8" type="primary">ebp2</name>
    <name evidence="8" type="ORF">MNAN1_003884</name>
</gene>
<feature type="compositionally biased region" description="Basic residues" evidence="7">
    <location>
        <begin position="473"/>
        <end position="496"/>
    </location>
</feature>
<feature type="compositionally biased region" description="Acidic residues" evidence="7">
    <location>
        <begin position="37"/>
        <end position="52"/>
    </location>
</feature>
<accession>A0AAF0J4H6</accession>
<dbReference type="Pfam" id="PF05890">
    <property type="entry name" value="Ebp2"/>
    <property type="match status" value="1"/>
</dbReference>
<dbReference type="GO" id="GO:0042273">
    <property type="term" value="P:ribosomal large subunit biogenesis"/>
    <property type="evidence" value="ECO:0007669"/>
    <property type="project" value="TreeGrafter"/>
</dbReference>
<dbReference type="GO" id="GO:0030687">
    <property type="term" value="C:preribosome, large subunit precursor"/>
    <property type="evidence" value="ECO:0007669"/>
    <property type="project" value="TreeGrafter"/>
</dbReference>
<protein>
    <submittedName>
        <fullName evidence="8">rRNA-processing protein EBP2</fullName>
    </submittedName>
</protein>
<reference evidence="8" key="1">
    <citation type="submission" date="2023-03" db="EMBL/GenBank/DDBJ databases">
        <title>Mating type loci evolution in Malassezia.</title>
        <authorList>
            <person name="Coelho M.A."/>
        </authorList>
    </citation>
    <scope>NUCLEOTIDE SEQUENCE</scope>
    <source>
        <strain evidence="8">CBS 9557</strain>
    </source>
</reference>
<keyword evidence="5" id="KW-0539">Nucleus</keyword>
<feature type="region of interest" description="Disordered" evidence="7">
    <location>
        <begin position="77"/>
        <end position="241"/>
    </location>
</feature>
<dbReference type="GO" id="GO:0005730">
    <property type="term" value="C:nucleolus"/>
    <property type="evidence" value="ECO:0007669"/>
    <property type="project" value="UniProtKB-SubCell"/>
</dbReference>
<dbReference type="InterPro" id="IPR008610">
    <property type="entry name" value="Ebp2"/>
</dbReference>
<name>A0AAF0J4H6_9BASI</name>
<feature type="compositionally biased region" description="Basic and acidic residues" evidence="7">
    <location>
        <begin position="427"/>
        <end position="436"/>
    </location>
</feature>
<feature type="coiled-coil region" evidence="6">
    <location>
        <begin position="380"/>
        <end position="407"/>
    </location>
</feature>
<evidence type="ECO:0000313" key="8">
    <source>
        <dbReference type="EMBL" id="WFD28869.1"/>
    </source>
</evidence>
<dbReference type="GO" id="GO:0006364">
    <property type="term" value="P:rRNA processing"/>
    <property type="evidence" value="ECO:0007669"/>
    <property type="project" value="TreeGrafter"/>
</dbReference>